<feature type="domain" description="Ubiquitin-like" evidence="9">
    <location>
        <begin position="4"/>
        <end position="73"/>
    </location>
</feature>
<dbReference type="PANTHER" id="PTHR10666">
    <property type="entry name" value="UBIQUITIN"/>
    <property type="match status" value="1"/>
</dbReference>
<evidence type="ECO:0000256" key="2">
    <source>
        <dbReference type="ARBA" id="ARBA00004496"/>
    </source>
</evidence>
<dbReference type="AlphaFoldDB" id="A0A816XCC7"/>
<dbReference type="InterPro" id="IPR000626">
    <property type="entry name" value="Ubiquitin-like_dom"/>
</dbReference>
<dbReference type="Gene3D" id="3.10.20.90">
    <property type="entry name" value="Phosphatidylinositol 3-kinase Catalytic Subunit, Chain A, domain 1"/>
    <property type="match status" value="2"/>
</dbReference>
<dbReference type="SUPFAM" id="SSF54236">
    <property type="entry name" value="Ubiquitin-like"/>
    <property type="match status" value="2"/>
</dbReference>
<evidence type="ECO:0000256" key="4">
    <source>
        <dbReference type="ARBA" id="ARBA00022490"/>
    </source>
</evidence>
<evidence type="ECO:0000313" key="10">
    <source>
        <dbReference type="EMBL" id="CAF2145084.1"/>
    </source>
</evidence>
<sequence length="134" mass="15345">RHGMPIFVKMIDGRIIVLEVEPSDTAEDVKGKIHDKEGIPPDQQRLIFDRTQLEDGRTLNDYNIQKENTLHLVGPLSERMQLFLKTLTGKTITLDVVPYDTIENIKEKIQVKEGIPPDQQRLIFAGQLLVDDRT</sequence>
<accession>A0A816XCC7</accession>
<protein>
    <recommendedName>
        <fullName evidence="9">Ubiquitin-like domain-containing protein</fullName>
    </recommendedName>
</protein>
<keyword evidence="8" id="KW-0539">Nucleus</keyword>
<dbReference type="GO" id="GO:0005634">
    <property type="term" value="C:nucleus"/>
    <property type="evidence" value="ECO:0007669"/>
    <property type="project" value="UniProtKB-SubCell"/>
</dbReference>
<keyword evidence="5" id="KW-1017">Isopeptide bond</keyword>
<dbReference type="FunFam" id="3.10.20.90:FF:000469">
    <property type="entry name" value="Polyubiquitin-C"/>
    <property type="match status" value="1"/>
</dbReference>
<dbReference type="EMBL" id="CAJNRG010012993">
    <property type="protein sequence ID" value="CAF2145084.1"/>
    <property type="molecule type" value="Genomic_DNA"/>
</dbReference>
<dbReference type="Proteomes" id="UP000663887">
    <property type="component" value="Unassembled WGS sequence"/>
</dbReference>
<comment type="similarity">
    <text evidence="3">Belongs to the ubiquitin family.</text>
</comment>
<keyword evidence="6" id="KW-0677">Repeat</keyword>
<dbReference type="SMART" id="SM00213">
    <property type="entry name" value="UBQ"/>
    <property type="match status" value="2"/>
</dbReference>
<evidence type="ECO:0000256" key="6">
    <source>
        <dbReference type="ARBA" id="ARBA00022737"/>
    </source>
</evidence>
<reference evidence="10" key="1">
    <citation type="submission" date="2021-02" db="EMBL/GenBank/DDBJ databases">
        <authorList>
            <person name="Nowell W R."/>
        </authorList>
    </citation>
    <scope>NUCLEOTIDE SEQUENCE</scope>
</reference>
<organism evidence="10 11">
    <name type="scientific">Rotaria magnacalcarata</name>
    <dbReference type="NCBI Taxonomy" id="392030"/>
    <lineage>
        <taxon>Eukaryota</taxon>
        <taxon>Metazoa</taxon>
        <taxon>Spiralia</taxon>
        <taxon>Gnathifera</taxon>
        <taxon>Rotifera</taxon>
        <taxon>Eurotatoria</taxon>
        <taxon>Bdelloidea</taxon>
        <taxon>Philodinida</taxon>
        <taxon>Philodinidae</taxon>
        <taxon>Rotaria</taxon>
    </lineage>
</organism>
<dbReference type="InterPro" id="IPR019956">
    <property type="entry name" value="Ubiquitin_dom"/>
</dbReference>
<proteinExistence type="inferred from homology"/>
<evidence type="ECO:0000256" key="3">
    <source>
        <dbReference type="ARBA" id="ARBA00008430"/>
    </source>
</evidence>
<gene>
    <name evidence="10" type="ORF">XDN619_LOCUS27496</name>
</gene>
<dbReference type="InterPro" id="IPR050158">
    <property type="entry name" value="Ubiquitin_ubiquitin-like"/>
</dbReference>
<evidence type="ECO:0000256" key="7">
    <source>
        <dbReference type="ARBA" id="ARBA00022843"/>
    </source>
</evidence>
<dbReference type="FunFam" id="3.10.20.90:FF:000160">
    <property type="entry name" value="Polyubiquitin-C"/>
    <property type="match status" value="1"/>
</dbReference>
<evidence type="ECO:0000313" key="11">
    <source>
        <dbReference type="Proteomes" id="UP000663887"/>
    </source>
</evidence>
<feature type="domain" description="Ubiquitin-like" evidence="9">
    <location>
        <begin position="80"/>
        <end position="134"/>
    </location>
</feature>
<name>A0A816XCC7_9BILA</name>
<dbReference type="GO" id="GO:0005737">
    <property type="term" value="C:cytoplasm"/>
    <property type="evidence" value="ECO:0007669"/>
    <property type="project" value="UniProtKB-SubCell"/>
</dbReference>
<keyword evidence="4" id="KW-0963">Cytoplasm</keyword>
<dbReference type="PROSITE" id="PS50053">
    <property type="entry name" value="UBIQUITIN_2"/>
    <property type="match status" value="2"/>
</dbReference>
<evidence type="ECO:0000256" key="5">
    <source>
        <dbReference type="ARBA" id="ARBA00022499"/>
    </source>
</evidence>
<dbReference type="PRINTS" id="PR00348">
    <property type="entry name" value="UBIQUITIN"/>
</dbReference>
<feature type="non-terminal residue" evidence="10">
    <location>
        <position position="1"/>
    </location>
</feature>
<comment type="subcellular location">
    <subcellularLocation>
        <location evidence="2">Cytoplasm</location>
    </subcellularLocation>
    <subcellularLocation>
        <location evidence="1">Nucleus</location>
    </subcellularLocation>
</comment>
<dbReference type="Pfam" id="PF00240">
    <property type="entry name" value="ubiquitin"/>
    <property type="match status" value="2"/>
</dbReference>
<feature type="non-terminal residue" evidence="10">
    <location>
        <position position="134"/>
    </location>
</feature>
<evidence type="ECO:0000259" key="9">
    <source>
        <dbReference type="PROSITE" id="PS50053"/>
    </source>
</evidence>
<keyword evidence="7" id="KW-0832">Ubl conjugation</keyword>
<comment type="caution">
    <text evidence="10">The sequence shown here is derived from an EMBL/GenBank/DDBJ whole genome shotgun (WGS) entry which is preliminary data.</text>
</comment>
<evidence type="ECO:0000256" key="8">
    <source>
        <dbReference type="ARBA" id="ARBA00023242"/>
    </source>
</evidence>
<evidence type="ECO:0000256" key="1">
    <source>
        <dbReference type="ARBA" id="ARBA00004123"/>
    </source>
</evidence>
<dbReference type="InterPro" id="IPR029071">
    <property type="entry name" value="Ubiquitin-like_domsf"/>
</dbReference>